<reference evidence="2" key="1">
    <citation type="journal article" date="2005" name="Environ. Microbiol.">
        <title>Genetic and functional properties of uncultivated thermophilic crenarchaeotes from a subsurface gold mine as revealed by analysis of genome fragments.</title>
        <authorList>
            <person name="Nunoura T."/>
            <person name="Hirayama H."/>
            <person name="Takami H."/>
            <person name="Oida H."/>
            <person name="Nishi S."/>
            <person name="Shimamura S."/>
            <person name="Suzuki Y."/>
            <person name="Inagaki F."/>
            <person name="Takai K."/>
            <person name="Nealson K.H."/>
            <person name="Horikoshi K."/>
        </authorList>
    </citation>
    <scope>NUCLEOTIDE SEQUENCE</scope>
</reference>
<keyword evidence="1" id="KW-0812">Transmembrane</keyword>
<evidence type="ECO:0000256" key="1">
    <source>
        <dbReference type="SAM" id="Phobius"/>
    </source>
</evidence>
<feature type="transmembrane region" description="Helical" evidence="1">
    <location>
        <begin position="190"/>
        <end position="209"/>
    </location>
</feature>
<feature type="transmembrane region" description="Helical" evidence="1">
    <location>
        <begin position="48"/>
        <end position="68"/>
    </location>
</feature>
<evidence type="ECO:0000313" key="2">
    <source>
        <dbReference type="EMBL" id="BAL57361.1"/>
    </source>
</evidence>
<feature type="transmembrane region" description="Helical" evidence="1">
    <location>
        <begin position="7"/>
        <end position="28"/>
    </location>
</feature>
<organism evidence="2">
    <name type="scientific">uncultured Acetothermia bacterium</name>
    <dbReference type="NCBI Taxonomy" id="236499"/>
    <lineage>
        <taxon>Bacteria</taxon>
        <taxon>Candidatus Bipolaricaulota</taxon>
        <taxon>environmental samples</taxon>
    </lineage>
</organism>
<protein>
    <submittedName>
        <fullName evidence="2">Uncharacterized protein</fullName>
    </submittedName>
</protein>
<reference evidence="2" key="2">
    <citation type="journal article" date="2012" name="PLoS ONE">
        <title>A Deeply Branching Thermophilic Bacterium with an Ancient Acetyl-CoA Pathway Dominates a Subsurface Ecosystem.</title>
        <authorList>
            <person name="Takami H."/>
            <person name="Noguchi H."/>
            <person name="Takaki Y."/>
            <person name="Uchiyama I."/>
            <person name="Toyoda A."/>
            <person name="Nishi S."/>
            <person name="Chee G.-J."/>
            <person name="Arai W."/>
            <person name="Nunoura T."/>
            <person name="Itoh T."/>
            <person name="Hattori M."/>
            <person name="Takai K."/>
        </authorList>
    </citation>
    <scope>NUCLEOTIDE SEQUENCE</scope>
</reference>
<keyword evidence="1" id="KW-0472">Membrane</keyword>
<dbReference type="EMBL" id="AP011774">
    <property type="protein sequence ID" value="BAL57361.1"/>
    <property type="molecule type" value="Genomic_DNA"/>
</dbReference>
<dbReference type="AlphaFoldDB" id="H5SMH5"/>
<proteinExistence type="predicted"/>
<accession>H5SMH5</accession>
<keyword evidence="1" id="KW-1133">Transmembrane helix</keyword>
<name>H5SMH5_9BACT</name>
<sequence>MIARFDLYDFIANLIPGLVFLWCVQMLAGLFGWTLPLDFTGGLAETSILIAIGYATGLLLQGLSQGLVERRILKPLWRGFPSERWLLPDDDHFSPDYKARLLKEIRERFKVATEPDLPPGCPPERERELRLKKNRELFYLVYHAIGETSPRPLTLNAHYGLFRVLLTMFGLLTVFSFAELGWAWCCRRAQWPPLALWTIVFVAAAWIAYCRCKKRGEDFAQSVYDLFMAGATSKLPADKST</sequence>
<gene>
    <name evidence="2" type="ORF">HGMM_F50B12C08</name>
</gene>
<feature type="transmembrane region" description="Helical" evidence="1">
    <location>
        <begin position="161"/>
        <end position="184"/>
    </location>
</feature>